<keyword evidence="3" id="KW-1185">Reference proteome</keyword>
<accession>A0A2X0UEQ7</accession>
<dbReference type="EMBL" id="UAPR01000003">
    <property type="protein sequence ID" value="SPT55638.1"/>
    <property type="molecule type" value="Genomic_DNA"/>
</dbReference>
<feature type="region of interest" description="Disordered" evidence="1">
    <location>
        <begin position="1"/>
        <end position="29"/>
    </location>
</feature>
<dbReference type="AlphaFoldDB" id="A0A2X0UEQ7"/>
<protein>
    <submittedName>
        <fullName evidence="2">Uncharacterized protein</fullName>
    </submittedName>
</protein>
<sequence>MENSSLSDRPNSEEDDVVFRDSGSGREQS</sequence>
<dbReference type="Proteomes" id="UP000250192">
    <property type="component" value="Unassembled WGS sequence"/>
</dbReference>
<reference evidence="2 3" key="1">
    <citation type="submission" date="2018-06" db="EMBL/GenBank/DDBJ databases">
        <authorList>
            <consortium name="Pathogen Informatics"/>
            <person name="Doyle S."/>
        </authorList>
    </citation>
    <scope>NUCLEOTIDE SEQUENCE [LARGE SCALE GENOMIC DNA]</scope>
    <source>
        <strain evidence="2 3">NCTC9935</strain>
    </source>
</reference>
<gene>
    <name evidence="2" type="ORF">NCTC9935_01146</name>
</gene>
<name>A0A2X0UEQ7_9ACTO</name>
<evidence type="ECO:0000313" key="2">
    <source>
        <dbReference type="EMBL" id="SPT55638.1"/>
    </source>
</evidence>
<evidence type="ECO:0000313" key="3">
    <source>
        <dbReference type="Proteomes" id="UP000250192"/>
    </source>
</evidence>
<proteinExistence type="predicted"/>
<organism evidence="2 3">
    <name type="scientific">Schaalia odontolytica</name>
    <dbReference type="NCBI Taxonomy" id="1660"/>
    <lineage>
        <taxon>Bacteria</taxon>
        <taxon>Bacillati</taxon>
        <taxon>Actinomycetota</taxon>
        <taxon>Actinomycetes</taxon>
        <taxon>Actinomycetales</taxon>
        <taxon>Actinomycetaceae</taxon>
        <taxon>Schaalia</taxon>
    </lineage>
</organism>
<evidence type="ECO:0000256" key="1">
    <source>
        <dbReference type="SAM" id="MobiDB-lite"/>
    </source>
</evidence>